<proteinExistence type="predicted"/>
<feature type="transmembrane region" description="Helical" evidence="7">
    <location>
        <begin position="79"/>
        <end position="100"/>
    </location>
</feature>
<dbReference type="Pfam" id="PF01075">
    <property type="entry name" value="Glyco_transf_9"/>
    <property type="match status" value="1"/>
</dbReference>
<comment type="subcellular location">
    <subcellularLocation>
        <location evidence="1">Membrane</location>
        <topology evidence="1">Multi-pass membrane protein</topology>
    </subcellularLocation>
</comment>
<dbReference type="Gene3D" id="3.40.50.2000">
    <property type="entry name" value="Glycogen Phosphorylase B"/>
    <property type="match status" value="2"/>
</dbReference>
<evidence type="ECO:0000256" key="7">
    <source>
        <dbReference type="SAM" id="Phobius"/>
    </source>
</evidence>
<dbReference type="GO" id="GO:0016020">
    <property type="term" value="C:membrane"/>
    <property type="evidence" value="ECO:0007669"/>
    <property type="project" value="UniProtKB-SubCell"/>
</dbReference>
<dbReference type="Pfam" id="PF04932">
    <property type="entry name" value="Wzy_C"/>
    <property type="match status" value="1"/>
</dbReference>
<feature type="transmembrane region" description="Helical" evidence="7">
    <location>
        <begin position="336"/>
        <end position="360"/>
    </location>
</feature>
<dbReference type="GO" id="GO:0008713">
    <property type="term" value="F:ADP-heptose-lipopolysaccharide heptosyltransferase activity"/>
    <property type="evidence" value="ECO:0007669"/>
    <property type="project" value="TreeGrafter"/>
</dbReference>
<dbReference type="CDD" id="cd03789">
    <property type="entry name" value="GT9_LPS_heptosyltransferase"/>
    <property type="match status" value="1"/>
</dbReference>
<dbReference type="GO" id="GO:0009244">
    <property type="term" value="P:lipopolysaccharide core region biosynthetic process"/>
    <property type="evidence" value="ECO:0007669"/>
    <property type="project" value="TreeGrafter"/>
</dbReference>
<dbReference type="SUPFAM" id="SSF53756">
    <property type="entry name" value="UDP-Glycosyltransferase/glycogen phosphorylase"/>
    <property type="match status" value="1"/>
</dbReference>
<organism evidence="9 10">
    <name type="scientific">Thiospirillum jenense</name>
    <dbReference type="NCBI Taxonomy" id="1653858"/>
    <lineage>
        <taxon>Bacteria</taxon>
        <taxon>Pseudomonadati</taxon>
        <taxon>Pseudomonadota</taxon>
        <taxon>Gammaproteobacteria</taxon>
        <taxon>Chromatiales</taxon>
        <taxon>Chromatiaceae</taxon>
        <taxon>Thiospirillum</taxon>
    </lineage>
</organism>
<feature type="domain" description="O-antigen ligase-related" evidence="8">
    <location>
        <begin position="187"/>
        <end position="348"/>
    </location>
</feature>
<evidence type="ECO:0000313" key="10">
    <source>
        <dbReference type="Proteomes" id="UP000548632"/>
    </source>
</evidence>
<feature type="transmembrane region" description="Helical" evidence="7">
    <location>
        <begin position="178"/>
        <end position="196"/>
    </location>
</feature>
<evidence type="ECO:0000256" key="5">
    <source>
        <dbReference type="ARBA" id="ARBA00022989"/>
    </source>
</evidence>
<evidence type="ECO:0000256" key="1">
    <source>
        <dbReference type="ARBA" id="ARBA00004141"/>
    </source>
</evidence>
<evidence type="ECO:0000256" key="6">
    <source>
        <dbReference type="ARBA" id="ARBA00023136"/>
    </source>
</evidence>
<feature type="transmembrane region" description="Helical" evidence="7">
    <location>
        <begin position="12"/>
        <end position="38"/>
    </location>
</feature>
<feature type="transmembrane region" description="Helical" evidence="7">
    <location>
        <begin position="144"/>
        <end position="166"/>
    </location>
</feature>
<feature type="transmembrane region" description="Helical" evidence="7">
    <location>
        <begin position="107"/>
        <end position="124"/>
    </location>
</feature>
<evidence type="ECO:0000256" key="2">
    <source>
        <dbReference type="ARBA" id="ARBA00022676"/>
    </source>
</evidence>
<dbReference type="InterPro" id="IPR007016">
    <property type="entry name" value="O-antigen_ligase-rel_domated"/>
</dbReference>
<dbReference type="AlphaFoldDB" id="A0A839H7Q0"/>
<keyword evidence="5 7" id="KW-1133">Transmembrane helix</keyword>
<gene>
    <name evidence="9" type="ORF">HUK38_03630</name>
</gene>
<dbReference type="Proteomes" id="UP000548632">
    <property type="component" value="Unassembled WGS sequence"/>
</dbReference>
<keyword evidence="10" id="KW-1185">Reference proteome</keyword>
<sequence length="775" mass="87405">MHDERLAQTALYLFAFSLFLIPIGVEISLALLWLNFFFNPPKKQFFIQMPVLSAGIFSAYCLLQFLVCIGLEGGGSLTTWYATLINWIALISFIPLAWALNGDTLRMMRLLFLASFSLILNMLLRLNWPLLLSSPIEYIQAGDGFGVVAIAFGLYSASVILGFILVGYQRITTQYSHWSIRIITVSVMIFLIQGLLLTQSHAAWLAFLIALFVSWLLSRHNKSTNKKRARTQWIILVAIAVLLTINARLIVQRLTHEASIAQAIMTGHATIDNTSSLGLRWYAHQFGLVQWQQRPWLGWGAGATQTLILNSSVNRPDILTDNRQVWRPLHNSYLELLVQLGVIGLGLFAAIIMTLLLTLWNRKNQSTLPDDLKVFLIVTWVLLLVWSAFDFRALHQDWRAYWSFLAGMTLGVSHRWRTLEMPINHAHCRILLIRLSAIGDIVFATPLITSLRRAYPQAYLAWLVQPEYASLLKNHPDLNAVIIWPYPELRDLAKRGDIKKILSIVGDLKKKLHDSRFDLAIDLQGLIKSGLPTWLSGANTRISLGGKEGSSLLMTHVLPRFSTINKISSEYQYLAQSLKLPNQPFLMSLHIDDVARKKAITLIKTAGLTAPNYIVCCPFTTRPQKHWPEEHWAHLIDRCSHKVPIILLGAMADQLAATRILSFTHQHSKLYNLVGQTDLLTAAAVITEARAVIGVDTGLSHISVALNRPTILLFGATCPYLETEYAQVRILYQSRACSPCRRHPICANHFTCMRELSVNHVMSALTELNIVQHLN</sequence>
<dbReference type="PANTHER" id="PTHR30160">
    <property type="entry name" value="TETRAACYLDISACCHARIDE 4'-KINASE-RELATED"/>
    <property type="match status" value="1"/>
</dbReference>
<keyword evidence="3" id="KW-0808">Transferase</keyword>
<dbReference type="InterPro" id="IPR051199">
    <property type="entry name" value="LPS_LOS_Heptosyltrfase"/>
</dbReference>
<feature type="transmembrane region" description="Helical" evidence="7">
    <location>
        <begin position="233"/>
        <end position="251"/>
    </location>
</feature>
<feature type="transmembrane region" description="Helical" evidence="7">
    <location>
        <begin position="372"/>
        <end position="389"/>
    </location>
</feature>
<evidence type="ECO:0000256" key="3">
    <source>
        <dbReference type="ARBA" id="ARBA00022679"/>
    </source>
</evidence>
<feature type="transmembrane region" description="Helical" evidence="7">
    <location>
        <begin position="202"/>
        <end position="221"/>
    </location>
</feature>
<accession>A0A839H7Q0</accession>
<keyword evidence="6 7" id="KW-0472">Membrane</keyword>
<protein>
    <submittedName>
        <fullName evidence="9">O-antigen ligase family protein</fullName>
    </submittedName>
</protein>
<dbReference type="EMBL" id="JABVCQ010000006">
    <property type="protein sequence ID" value="MBB1125321.1"/>
    <property type="molecule type" value="Genomic_DNA"/>
</dbReference>
<evidence type="ECO:0000256" key="4">
    <source>
        <dbReference type="ARBA" id="ARBA00022692"/>
    </source>
</evidence>
<dbReference type="PANTHER" id="PTHR30160:SF1">
    <property type="entry name" value="LIPOPOLYSACCHARIDE 1,2-N-ACETYLGLUCOSAMINETRANSFERASE-RELATED"/>
    <property type="match status" value="1"/>
</dbReference>
<reference evidence="9 10" key="1">
    <citation type="journal article" date="2020" name="Arch. Microbiol.">
        <title>The genome sequence of the giant phototrophic gammaproteobacterium Thiospirillum jenense gives insight into its physiological properties and phylogenetic relationships.</title>
        <authorList>
            <person name="Imhoff J.F."/>
            <person name="Meyer T.E."/>
            <person name="Kyndt J.A."/>
        </authorList>
    </citation>
    <scope>NUCLEOTIDE SEQUENCE [LARGE SCALE GENOMIC DNA]</scope>
    <source>
        <strain evidence="9 10">DSM 216</strain>
    </source>
</reference>
<evidence type="ECO:0000313" key="9">
    <source>
        <dbReference type="EMBL" id="MBB1125321.1"/>
    </source>
</evidence>
<keyword evidence="2" id="KW-0328">Glycosyltransferase</keyword>
<evidence type="ECO:0000259" key="8">
    <source>
        <dbReference type="Pfam" id="PF04932"/>
    </source>
</evidence>
<dbReference type="GO" id="GO:0016874">
    <property type="term" value="F:ligase activity"/>
    <property type="evidence" value="ECO:0007669"/>
    <property type="project" value="UniProtKB-KW"/>
</dbReference>
<name>A0A839H7Q0_9GAMM</name>
<feature type="transmembrane region" description="Helical" evidence="7">
    <location>
        <begin position="45"/>
        <end position="67"/>
    </location>
</feature>
<dbReference type="GO" id="GO:0005829">
    <property type="term" value="C:cytosol"/>
    <property type="evidence" value="ECO:0007669"/>
    <property type="project" value="TreeGrafter"/>
</dbReference>
<keyword evidence="4 7" id="KW-0812">Transmembrane</keyword>
<keyword evidence="9" id="KW-0436">Ligase</keyword>
<comment type="caution">
    <text evidence="9">The sequence shown here is derived from an EMBL/GenBank/DDBJ whole genome shotgun (WGS) entry which is preliminary data.</text>
</comment>
<dbReference type="InterPro" id="IPR002201">
    <property type="entry name" value="Glyco_trans_9"/>
</dbReference>